<evidence type="ECO:0000256" key="5">
    <source>
        <dbReference type="ARBA" id="ARBA00023600"/>
    </source>
</evidence>
<evidence type="ECO:0000256" key="3">
    <source>
        <dbReference type="ARBA" id="ARBA00022989"/>
    </source>
</evidence>
<dbReference type="OrthoDB" id="88184at2"/>
<protein>
    <submittedName>
        <fullName evidence="6">Uncharacterized protein</fullName>
    </submittedName>
</protein>
<dbReference type="RefSeq" id="WP_136953818.1">
    <property type="nucleotide sequence ID" value="NZ_CP039712.1"/>
</dbReference>
<keyword evidence="3" id="KW-1133">Transmembrane helix</keyword>
<keyword evidence="4" id="KW-0472">Membrane</keyword>
<sequence>MLICIQKFVHLIFGHSLDYLFLLSGIMIQNLLTRLVICFEKSSLSPLIAKKVLLQKITIFIMISLAHGVDYLLDKNDILRNATICFYIANEALQTLEQATQIHILVPTKLKETIQHLLNNEEENEHD</sequence>
<comment type="similarity">
    <text evidence="5">Belongs to the bacteriophage holin family. Cp-1 holin subfamily.</text>
</comment>
<dbReference type="NCBIfam" id="TIGR01593">
    <property type="entry name" value="holin_tox_secr"/>
    <property type="match status" value="1"/>
</dbReference>
<keyword evidence="2" id="KW-0812">Transmembrane</keyword>
<evidence type="ECO:0000256" key="1">
    <source>
        <dbReference type="ARBA" id="ARBA00004141"/>
    </source>
</evidence>
<comment type="subcellular location">
    <subcellularLocation>
        <location evidence="1">Membrane</location>
        <topology evidence="1">Multi-pass membrane protein</topology>
    </subcellularLocation>
</comment>
<evidence type="ECO:0000256" key="4">
    <source>
        <dbReference type="ARBA" id="ARBA00023136"/>
    </source>
</evidence>
<dbReference type="KEGG" id="vao:FA707_08460"/>
<dbReference type="Pfam" id="PF05105">
    <property type="entry name" value="Phage_holin_4_1"/>
    <property type="match status" value="1"/>
</dbReference>
<reference evidence="6 7" key="1">
    <citation type="submission" date="2019-04" db="EMBL/GenBank/DDBJ databases">
        <title>Vagococcus sp. nov., isolated from faeces of yaks (Bos grunniens).</title>
        <authorList>
            <person name="Ge Y."/>
        </authorList>
    </citation>
    <scope>NUCLEOTIDE SEQUENCE [LARGE SCALE GENOMIC DNA]</scope>
    <source>
        <strain evidence="6 7">MN-17</strain>
    </source>
</reference>
<dbReference type="GO" id="GO:0016020">
    <property type="term" value="C:membrane"/>
    <property type="evidence" value="ECO:0007669"/>
    <property type="project" value="UniProtKB-SubCell"/>
</dbReference>
<name>A0A4D7CZK7_9ENTE</name>
<proteinExistence type="inferred from homology"/>
<accession>A0A4D7CZK7</accession>
<evidence type="ECO:0000313" key="7">
    <source>
        <dbReference type="Proteomes" id="UP000298615"/>
    </source>
</evidence>
<dbReference type="AlphaFoldDB" id="A0A4D7CZK7"/>
<dbReference type="InterPro" id="IPR006480">
    <property type="entry name" value="Phage_holin_4_1"/>
</dbReference>
<evidence type="ECO:0000256" key="2">
    <source>
        <dbReference type="ARBA" id="ARBA00022692"/>
    </source>
</evidence>
<evidence type="ECO:0000313" key="6">
    <source>
        <dbReference type="EMBL" id="QCI86996.1"/>
    </source>
</evidence>
<keyword evidence="7" id="KW-1185">Reference proteome</keyword>
<gene>
    <name evidence="6" type="ORF">FA707_08460</name>
</gene>
<organism evidence="6 7">
    <name type="scientific">Vagococcus zengguangii</name>
    <dbReference type="NCBI Taxonomy" id="2571750"/>
    <lineage>
        <taxon>Bacteria</taxon>
        <taxon>Bacillati</taxon>
        <taxon>Bacillota</taxon>
        <taxon>Bacilli</taxon>
        <taxon>Lactobacillales</taxon>
        <taxon>Enterococcaceae</taxon>
        <taxon>Vagococcus</taxon>
    </lineage>
</organism>
<dbReference type="EMBL" id="CP039712">
    <property type="protein sequence ID" value="QCI86996.1"/>
    <property type="molecule type" value="Genomic_DNA"/>
</dbReference>
<dbReference type="Proteomes" id="UP000298615">
    <property type="component" value="Chromosome"/>
</dbReference>